<protein>
    <recommendedName>
        <fullName evidence="4">DUF2231 domain-containing protein</fullName>
    </recommendedName>
</protein>
<dbReference type="Proteomes" id="UP000076404">
    <property type="component" value="Chromosome"/>
</dbReference>
<reference evidence="2 3" key="2">
    <citation type="journal article" date="2016" name="Environ. Microbiol. Rep.">
        <title>Metagenomic evidence for the presence of phototrophic Gemmatimonadetes bacteria in diverse environments.</title>
        <authorList>
            <person name="Zeng Y."/>
            <person name="Baumbach J."/>
            <person name="Barbosa E.G."/>
            <person name="Azevedo V."/>
            <person name="Zhang C."/>
            <person name="Koblizek M."/>
        </authorList>
    </citation>
    <scope>NUCLEOTIDE SEQUENCE [LARGE SCALE GENOMIC DNA]</scope>
    <source>
        <strain evidence="2 3">AP64</strain>
    </source>
</reference>
<dbReference type="eggNOG" id="ENOG503480I">
    <property type="taxonomic scope" value="Bacteria"/>
</dbReference>
<accession>A0A143BKM9</accession>
<name>A0A143BKM9_9BACT</name>
<evidence type="ECO:0000313" key="3">
    <source>
        <dbReference type="Proteomes" id="UP000076404"/>
    </source>
</evidence>
<keyword evidence="1" id="KW-0472">Membrane</keyword>
<feature type="transmembrane region" description="Helical" evidence="1">
    <location>
        <begin position="132"/>
        <end position="149"/>
    </location>
</feature>
<dbReference type="EMBL" id="CP011454">
    <property type="protein sequence ID" value="AMW05163.1"/>
    <property type="molecule type" value="Genomic_DNA"/>
</dbReference>
<reference evidence="2 3" key="1">
    <citation type="journal article" date="2014" name="Proc. Natl. Acad. Sci. U.S.A.">
        <title>Functional type 2 photosynthetic reaction centers found in the rare bacterial phylum Gemmatimonadetes.</title>
        <authorList>
            <person name="Zeng Y."/>
            <person name="Feng F."/>
            <person name="Medova H."/>
            <person name="Dean J."/>
            <person name="Koblizek M."/>
        </authorList>
    </citation>
    <scope>NUCLEOTIDE SEQUENCE [LARGE SCALE GENOMIC DNA]</scope>
    <source>
        <strain evidence="2 3">AP64</strain>
    </source>
</reference>
<keyword evidence="3" id="KW-1185">Reference proteome</keyword>
<evidence type="ECO:0000256" key="1">
    <source>
        <dbReference type="SAM" id="Phobius"/>
    </source>
</evidence>
<proteinExistence type="predicted"/>
<sequence length="188" mass="20206">MLSATLLSVPHADSVPRAVTAGPVITPVALSAPFRANADTTQRRRKAVTYSDGYYKRVAVHKALSWAMLPLFAASYFSGDQLLEKGDGAPDWAETVHPIAATSTAVLFGANMVTGSWNLWEGRNDPNGRKRRLVHSLLFFAASGGFAYAGSIADEAEENGDKRRQHRNVAIASMSASTASWLLMLVGN</sequence>
<keyword evidence="1" id="KW-1133">Transmembrane helix</keyword>
<dbReference type="AlphaFoldDB" id="A0A143BKM9"/>
<evidence type="ECO:0000313" key="2">
    <source>
        <dbReference type="EMBL" id="AMW05163.1"/>
    </source>
</evidence>
<dbReference type="KEGG" id="gph:GEMMAAP_10710"/>
<feature type="transmembrane region" description="Helical" evidence="1">
    <location>
        <begin position="63"/>
        <end position="79"/>
    </location>
</feature>
<gene>
    <name evidence="2" type="ORF">GEMMAAP_10710</name>
</gene>
<feature type="transmembrane region" description="Helical" evidence="1">
    <location>
        <begin position="99"/>
        <end position="120"/>
    </location>
</feature>
<dbReference type="STRING" id="1379270.GEMMAAP_10710"/>
<organism evidence="2 3">
    <name type="scientific">Gemmatimonas phototrophica</name>
    <dbReference type="NCBI Taxonomy" id="1379270"/>
    <lineage>
        <taxon>Bacteria</taxon>
        <taxon>Pseudomonadati</taxon>
        <taxon>Gemmatimonadota</taxon>
        <taxon>Gemmatimonadia</taxon>
        <taxon>Gemmatimonadales</taxon>
        <taxon>Gemmatimonadaceae</taxon>
        <taxon>Gemmatimonas</taxon>
    </lineage>
</organism>
<keyword evidence="1" id="KW-0812">Transmembrane</keyword>
<evidence type="ECO:0008006" key="4">
    <source>
        <dbReference type="Google" id="ProtNLM"/>
    </source>
</evidence>